<comment type="caution">
    <text evidence="7">The sequence shown here is derived from an EMBL/GenBank/DDBJ whole genome shotgun (WGS) entry which is preliminary data.</text>
</comment>
<dbReference type="InterPro" id="IPR050330">
    <property type="entry name" value="Bact_OuterMem_StrucFunc"/>
</dbReference>
<dbReference type="InterPro" id="IPR006664">
    <property type="entry name" value="OMP_bac"/>
</dbReference>
<feature type="compositionally biased region" description="Basic and acidic residues" evidence="5">
    <location>
        <begin position="343"/>
        <end position="360"/>
    </location>
</feature>
<evidence type="ECO:0000256" key="5">
    <source>
        <dbReference type="SAM" id="MobiDB-lite"/>
    </source>
</evidence>
<dbReference type="Pfam" id="PF00691">
    <property type="entry name" value="OmpA"/>
    <property type="match status" value="1"/>
</dbReference>
<reference evidence="7" key="1">
    <citation type="submission" date="2023-07" db="EMBL/GenBank/DDBJ databases">
        <title>The genome sequence of Rhodocytophaga aerolata KACC 12507.</title>
        <authorList>
            <person name="Zhang X."/>
        </authorList>
    </citation>
    <scope>NUCLEOTIDE SEQUENCE</scope>
    <source>
        <strain evidence="7">KACC 12507</strain>
    </source>
</reference>
<comment type="subcellular location">
    <subcellularLocation>
        <location evidence="1">Cell outer membrane</location>
    </subcellularLocation>
</comment>
<dbReference type="RefSeq" id="WP_302042444.1">
    <property type="nucleotide sequence ID" value="NZ_JAUKPO010000075.1"/>
</dbReference>
<gene>
    <name evidence="7" type="ORF">Q0590_35570</name>
</gene>
<name>A0ABT8RKY1_9BACT</name>
<dbReference type="EMBL" id="JAUKPO010000075">
    <property type="protein sequence ID" value="MDO1451647.1"/>
    <property type="molecule type" value="Genomic_DNA"/>
</dbReference>
<keyword evidence="2 4" id="KW-0472">Membrane</keyword>
<dbReference type="InterPro" id="IPR006665">
    <property type="entry name" value="OmpA-like"/>
</dbReference>
<dbReference type="PANTHER" id="PTHR30329:SF21">
    <property type="entry name" value="LIPOPROTEIN YIAD-RELATED"/>
    <property type="match status" value="1"/>
</dbReference>
<dbReference type="PANTHER" id="PTHR30329">
    <property type="entry name" value="STATOR ELEMENT OF FLAGELLAR MOTOR COMPLEX"/>
    <property type="match status" value="1"/>
</dbReference>
<dbReference type="PRINTS" id="PR01021">
    <property type="entry name" value="OMPADOMAIN"/>
</dbReference>
<feature type="region of interest" description="Disordered" evidence="5">
    <location>
        <begin position="341"/>
        <end position="360"/>
    </location>
</feature>
<evidence type="ECO:0000259" key="6">
    <source>
        <dbReference type="PROSITE" id="PS51123"/>
    </source>
</evidence>
<dbReference type="InterPro" id="IPR006690">
    <property type="entry name" value="OMPA-like_CS"/>
</dbReference>
<dbReference type="Proteomes" id="UP001168528">
    <property type="component" value="Unassembled WGS sequence"/>
</dbReference>
<proteinExistence type="predicted"/>
<evidence type="ECO:0000313" key="7">
    <source>
        <dbReference type="EMBL" id="MDO1451647.1"/>
    </source>
</evidence>
<dbReference type="CDD" id="cd07185">
    <property type="entry name" value="OmpA_C-like"/>
    <property type="match status" value="1"/>
</dbReference>
<dbReference type="InterPro" id="IPR036737">
    <property type="entry name" value="OmpA-like_sf"/>
</dbReference>
<sequence>MRVQTIFSILFSLLSIRLAYSQNLISNPSLEQFEGKFAKSWHMIAGSPDIASRHFINADLITRGFFNPFLGPTTFQYVKLIEFGDVCLCQWMNHKRSEVTQVKLSKPLKRKRQYQVSMYVLKASPDEQPLHEMSVYLSSKPLPSAFHPTGYKAAYTSLTSKAYPLLSLDNKWMKVQALYKAKGGERYLTLGNFTGANKEPLAQLLAVEGENFSVYYCYDQLSVIPIEEAEPQEQALEPDEPIAAPLPLQDTLVKFLPPLITLEDANFAFGKYELLENSFSILDELAAYLKEQPQINVQISGHTDNIGKQADNLLLSEKRAKAVMSYLLSKGVSAGRISYKGLGESKPKESNQTEEGRGINRRVEIEMITH</sequence>
<accession>A0ABT8RKY1</accession>
<evidence type="ECO:0000256" key="4">
    <source>
        <dbReference type="PROSITE-ProRule" id="PRU00473"/>
    </source>
</evidence>
<dbReference type="PROSITE" id="PS01068">
    <property type="entry name" value="OMPA_1"/>
    <property type="match status" value="1"/>
</dbReference>
<evidence type="ECO:0000256" key="2">
    <source>
        <dbReference type="ARBA" id="ARBA00023136"/>
    </source>
</evidence>
<keyword evidence="8" id="KW-1185">Reference proteome</keyword>
<dbReference type="SUPFAM" id="SSF103088">
    <property type="entry name" value="OmpA-like"/>
    <property type="match status" value="1"/>
</dbReference>
<feature type="domain" description="OmpA-like" evidence="6">
    <location>
        <begin position="254"/>
        <end position="370"/>
    </location>
</feature>
<keyword evidence="3" id="KW-0998">Cell outer membrane</keyword>
<dbReference type="PROSITE" id="PS51123">
    <property type="entry name" value="OMPA_2"/>
    <property type="match status" value="1"/>
</dbReference>
<organism evidence="7 8">
    <name type="scientific">Rhodocytophaga aerolata</name>
    <dbReference type="NCBI Taxonomy" id="455078"/>
    <lineage>
        <taxon>Bacteria</taxon>
        <taxon>Pseudomonadati</taxon>
        <taxon>Bacteroidota</taxon>
        <taxon>Cytophagia</taxon>
        <taxon>Cytophagales</taxon>
        <taxon>Rhodocytophagaceae</taxon>
        <taxon>Rhodocytophaga</taxon>
    </lineage>
</organism>
<evidence type="ECO:0000256" key="3">
    <source>
        <dbReference type="ARBA" id="ARBA00023237"/>
    </source>
</evidence>
<protein>
    <submittedName>
        <fullName evidence="7">OmpA family protein</fullName>
    </submittedName>
</protein>
<dbReference type="Gene3D" id="3.30.1330.60">
    <property type="entry name" value="OmpA-like domain"/>
    <property type="match status" value="1"/>
</dbReference>
<evidence type="ECO:0000313" key="8">
    <source>
        <dbReference type="Proteomes" id="UP001168528"/>
    </source>
</evidence>
<evidence type="ECO:0000256" key="1">
    <source>
        <dbReference type="ARBA" id="ARBA00004442"/>
    </source>
</evidence>